<dbReference type="AlphaFoldDB" id="A0A6S7LV59"/>
<gene>
    <name evidence="1" type="ORF">PACLA_8A001439</name>
</gene>
<evidence type="ECO:0000313" key="1">
    <source>
        <dbReference type="EMBL" id="CAB4044949.1"/>
    </source>
</evidence>
<accession>A0A6S7LV59</accession>
<feature type="non-terminal residue" evidence="1">
    <location>
        <position position="67"/>
    </location>
</feature>
<keyword evidence="2" id="KW-1185">Reference proteome</keyword>
<organism evidence="1 2">
    <name type="scientific">Paramuricea clavata</name>
    <name type="common">Red gorgonian</name>
    <name type="synonym">Violescent sea-whip</name>
    <dbReference type="NCBI Taxonomy" id="317549"/>
    <lineage>
        <taxon>Eukaryota</taxon>
        <taxon>Metazoa</taxon>
        <taxon>Cnidaria</taxon>
        <taxon>Anthozoa</taxon>
        <taxon>Octocorallia</taxon>
        <taxon>Malacalcyonacea</taxon>
        <taxon>Plexauridae</taxon>
        <taxon>Paramuricea</taxon>
    </lineage>
</organism>
<protein>
    <submittedName>
        <fullName evidence="1">Uncharacterized protein</fullName>
    </submittedName>
</protein>
<reference evidence="1" key="1">
    <citation type="submission" date="2020-04" db="EMBL/GenBank/DDBJ databases">
        <authorList>
            <person name="Alioto T."/>
            <person name="Alioto T."/>
            <person name="Gomez Garrido J."/>
        </authorList>
    </citation>
    <scope>NUCLEOTIDE SEQUENCE</scope>
    <source>
        <strain evidence="1">A484AB</strain>
    </source>
</reference>
<dbReference type="EMBL" id="CACRXK020036994">
    <property type="protein sequence ID" value="CAB4044949.1"/>
    <property type="molecule type" value="Genomic_DNA"/>
</dbReference>
<proteinExistence type="predicted"/>
<sequence>MIDVDEVANKIGEATNDIISEHNKETESLNKSNIRRHNPVKSSLFVNGDSLLKGLPQHSITKATNTK</sequence>
<comment type="caution">
    <text evidence="1">The sequence shown here is derived from an EMBL/GenBank/DDBJ whole genome shotgun (WGS) entry which is preliminary data.</text>
</comment>
<evidence type="ECO:0000313" key="2">
    <source>
        <dbReference type="Proteomes" id="UP001152795"/>
    </source>
</evidence>
<dbReference type="Proteomes" id="UP001152795">
    <property type="component" value="Unassembled WGS sequence"/>
</dbReference>
<name>A0A6S7LV59_PARCT</name>